<protein>
    <submittedName>
        <fullName evidence="1">Uncharacterized protein</fullName>
    </submittedName>
</protein>
<evidence type="ECO:0000313" key="1">
    <source>
        <dbReference type="EMBL" id="KAF5822782.1"/>
    </source>
</evidence>
<dbReference type="AlphaFoldDB" id="A0A9K3JWV6"/>
<reference evidence="1" key="2">
    <citation type="submission" date="2020-06" db="EMBL/GenBank/DDBJ databases">
        <title>Helianthus annuus Genome sequencing and assembly Release 2.</title>
        <authorList>
            <person name="Gouzy J."/>
            <person name="Langlade N."/>
            <person name="Munos S."/>
        </authorList>
    </citation>
    <scope>NUCLEOTIDE SEQUENCE</scope>
    <source>
        <tissue evidence="1">Leaves</tissue>
    </source>
</reference>
<dbReference type="EMBL" id="MNCJ02000316">
    <property type="protein sequence ID" value="KAF5822782.1"/>
    <property type="molecule type" value="Genomic_DNA"/>
</dbReference>
<gene>
    <name evidence="1" type="ORF">HanXRQr2_Chr01g0030941</name>
</gene>
<evidence type="ECO:0000313" key="2">
    <source>
        <dbReference type="Proteomes" id="UP000215914"/>
    </source>
</evidence>
<organism evidence="1 2">
    <name type="scientific">Helianthus annuus</name>
    <name type="common">Common sunflower</name>
    <dbReference type="NCBI Taxonomy" id="4232"/>
    <lineage>
        <taxon>Eukaryota</taxon>
        <taxon>Viridiplantae</taxon>
        <taxon>Streptophyta</taxon>
        <taxon>Embryophyta</taxon>
        <taxon>Tracheophyta</taxon>
        <taxon>Spermatophyta</taxon>
        <taxon>Magnoliopsida</taxon>
        <taxon>eudicotyledons</taxon>
        <taxon>Gunneridae</taxon>
        <taxon>Pentapetalae</taxon>
        <taxon>asterids</taxon>
        <taxon>campanulids</taxon>
        <taxon>Asterales</taxon>
        <taxon>Asteraceae</taxon>
        <taxon>Asteroideae</taxon>
        <taxon>Heliantheae alliance</taxon>
        <taxon>Heliantheae</taxon>
        <taxon>Helianthus</taxon>
    </lineage>
</organism>
<name>A0A9K3JWV6_HELAN</name>
<dbReference type="Proteomes" id="UP000215914">
    <property type="component" value="Unassembled WGS sequence"/>
</dbReference>
<comment type="caution">
    <text evidence="1">The sequence shown here is derived from an EMBL/GenBank/DDBJ whole genome shotgun (WGS) entry which is preliminary data.</text>
</comment>
<keyword evidence="2" id="KW-1185">Reference proteome</keyword>
<sequence>MFSGVERHASFCKRKHYFDERKHIFINHVANEFQRTRKVYERFILNIPVLQNKRVFSQTCMIFMTSDENVLVTTTELGWPAYEKRDNSVRSWGNTCQT</sequence>
<reference evidence="1" key="1">
    <citation type="journal article" date="2017" name="Nature">
        <title>The sunflower genome provides insights into oil metabolism, flowering and Asterid evolution.</title>
        <authorList>
            <person name="Badouin H."/>
            <person name="Gouzy J."/>
            <person name="Grassa C.J."/>
            <person name="Murat F."/>
            <person name="Staton S.E."/>
            <person name="Cottret L."/>
            <person name="Lelandais-Briere C."/>
            <person name="Owens G.L."/>
            <person name="Carrere S."/>
            <person name="Mayjonade B."/>
            <person name="Legrand L."/>
            <person name="Gill N."/>
            <person name="Kane N.C."/>
            <person name="Bowers J.E."/>
            <person name="Hubner S."/>
            <person name="Bellec A."/>
            <person name="Berard A."/>
            <person name="Berges H."/>
            <person name="Blanchet N."/>
            <person name="Boniface M.C."/>
            <person name="Brunel D."/>
            <person name="Catrice O."/>
            <person name="Chaidir N."/>
            <person name="Claudel C."/>
            <person name="Donnadieu C."/>
            <person name="Faraut T."/>
            <person name="Fievet G."/>
            <person name="Helmstetter N."/>
            <person name="King M."/>
            <person name="Knapp S.J."/>
            <person name="Lai Z."/>
            <person name="Le Paslier M.C."/>
            <person name="Lippi Y."/>
            <person name="Lorenzon L."/>
            <person name="Mandel J.R."/>
            <person name="Marage G."/>
            <person name="Marchand G."/>
            <person name="Marquand E."/>
            <person name="Bret-Mestries E."/>
            <person name="Morien E."/>
            <person name="Nambeesan S."/>
            <person name="Nguyen T."/>
            <person name="Pegot-Espagnet P."/>
            <person name="Pouilly N."/>
            <person name="Raftis F."/>
            <person name="Sallet E."/>
            <person name="Schiex T."/>
            <person name="Thomas J."/>
            <person name="Vandecasteele C."/>
            <person name="Vares D."/>
            <person name="Vear F."/>
            <person name="Vautrin S."/>
            <person name="Crespi M."/>
            <person name="Mangin B."/>
            <person name="Burke J.M."/>
            <person name="Salse J."/>
            <person name="Munos S."/>
            <person name="Vincourt P."/>
            <person name="Rieseberg L.H."/>
            <person name="Langlade N.B."/>
        </authorList>
    </citation>
    <scope>NUCLEOTIDE SEQUENCE</scope>
    <source>
        <tissue evidence="1">Leaves</tissue>
    </source>
</reference>
<proteinExistence type="predicted"/>
<accession>A0A9K3JWV6</accession>
<dbReference type="Gramene" id="mRNA:HanXRQr2_Chr01g0030941">
    <property type="protein sequence ID" value="mRNA:HanXRQr2_Chr01g0030941"/>
    <property type="gene ID" value="HanXRQr2_Chr01g0030941"/>
</dbReference>